<reference evidence="1 2" key="1">
    <citation type="journal article" date="2020" name="Cell">
        <title>Large-Scale Comparative Analyses of Tick Genomes Elucidate Their Genetic Diversity and Vector Capacities.</title>
        <authorList>
            <consortium name="Tick Genome and Microbiome Consortium (TIGMIC)"/>
            <person name="Jia N."/>
            <person name="Wang J."/>
            <person name="Shi W."/>
            <person name="Du L."/>
            <person name="Sun Y."/>
            <person name="Zhan W."/>
            <person name="Jiang J.F."/>
            <person name="Wang Q."/>
            <person name="Zhang B."/>
            <person name="Ji P."/>
            <person name="Bell-Sakyi L."/>
            <person name="Cui X.M."/>
            <person name="Yuan T.T."/>
            <person name="Jiang B.G."/>
            <person name="Yang W.F."/>
            <person name="Lam T.T."/>
            <person name="Chang Q.C."/>
            <person name="Ding S.J."/>
            <person name="Wang X.J."/>
            <person name="Zhu J.G."/>
            <person name="Ruan X.D."/>
            <person name="Zhao L."/>
            <person name="Wei J.T."/>
            <person name="Ye R.Z."/>
            <person name="Que T.C."/>
            <person name="Du C.H."/>
            <person name="Zhou Y.H."/>
            <person name="Cheng J.X."/>
            <person name="Dai P.F."/>
            <person name="Guo W.B."/>
            <person name="Han X.H."/>
            <person name="Huang E.J."/>
            <person name="Li L.F."/>
            <person name="Wei W."/>
            <person name="Gao Y.C."/>
            <person name="Liu J.Z."/>
            <person name="Shao H.Z."/>
            <person name="Wang X."/>
            <person name="Wang C.C."/>
            <person name="Yang T.C."/>
            <person name="Huo Q.B."/>
            <person name="Li W."/>
            <person name="Chen H.Y."/>
            <person name="Chen S.E."/>
            <person name="Zhou L.G."/>
            <person name="Ni X.B."/>
            <person name="Tian J.H."/>
            <person name="Sheng Y."/>
            <person name="Liu T."/>
            <person name="Pan Y.S."/>
            <person name="Xia L.Y."/>
            <person name="Li J."/>
            <person name="Zhao F."/>
            <person name="Cao W.C."/>
        </authorList>
    </citation>
    <scope>NUCLEOTIDE SEQUENCE [LARGE SCALE GENOMIC DNA]</scope>
    <source>
        <strain evidence="1">HaeL-2018</strain>
    </source>
</reference>
<sequence length="186" mass="20217">MIFYQCNCRGIKNKSAELQLHIESHGQKPDVIALQETRGRPRIPGYVTYADPSEEGTAVLARSNVAGTQHLTAQKGCEHTLVDIHARTIGSGGNLFVMSAYCRPLGVAARRGTGTNRDTVPNLSWLARTPDATWRNEDVSLGSDHDILSVTTREPKSRAEIGTARITDLDRMRKCGAEAAESSAEA</sequence>
<proteinExistence type="predicted"/>
<evidence type="ECO:0000313" key="2">
    <source>
        <dbReference type="Proteomes" id="UP000821853"/>
    </source>
</evidence>
<dbReference type="VEuPathDB" id="VectorBase:HLOH_041844"/>
<gene>
    <name evidence="1" type="ORF">HPB48_023551</name>
</gene>
<dbReference type="AlphaFoldDB" id="A0A9J6H756"/>
<dbReference type="SUPFAM" id="SSF56219">
    <property type="entry name" value="DNase I-like"/>
    <property type="match status" value="1"/>
</dbReference>
<keyword evidence="2" id="KW-1185">Reference proteome</keyword>
<dbReference type="OrthoDB" id="6513770at2759"/>
<evidence type="ECO:0000313" key="1">
    <source>
        <dbReference type="EMBL" id="KAH9382921.1"/>
    </source>
</evidence>
<dbReference type="Gene3D" id="3.60.10.10">
    <property type="entry name" value="Endonuclease/exonuclease/phosphatase"/>
    <property type="match status" value="1"/>
</dbReference>
<dbReference type="Proteomes" id="UP000821853">
    <property type="component" value="Unassembled WGS sequence"/>
</dbReference>
<dbReference type="EMBL" id="JABSTR010000655">
    <property type="protein sequence ID" value="KAH9382921.1"/>
    <property type="molecule type" value="Genomic_DNA"/>
</dbReference>
<name>A0A9J6H756_HAELO</name>
<dbReference type="InterPro" id="IPR036691">
    <property type="entry name" value="Endo/exonu/phosph_ase_sf"/>
</dbReference>
<organism evidence="1 2">
    <name type="scientific">Haemaphysalis longicornis</name>
    <name type="common">Bush tick</name>
    <dbReference type="NCBI Taxonomy" id="44386"/>
    <lineage>
        <taxon>Eukaryota</taxon>
        <taxon>Metazoa</taxon>
        <taxon>Ecdysozoa</taxon>
        <taxon>Arthropoda</taxon>
        <taxon>Chelicerata</taxon>
        <taxon>Arachnida</taxon>
        <taxon>Acari</taxon>
        <taxon>Parasitiformes</taxon>
        <taxon>Ixodida</taxon>
        <taxon>Ixodoidea</taxon>
        <taxon>Ixodidae</taxon>
        <taxon>Haemaphysalinae</taxon>
        <taxon>Haemaphysalis</taxon>
    </lineage>
</organism>
<protein>
    <recommendedName>
        <fullName evidence="3">Endonuclease/exonuclease/phosphatase domain-containing protein</fullName>
    </recommendedName>
</protein>
<comment type="caution">
    <text evidence="1">The sequence shown here is derived from an EMBL/GenBank/DDBJ whole genome shotgun (WGS) entry which is preliminary data.</text>
</comment>
<evidence type="ECO:0008006" key="3">
    <source>
        <dbReference type="Google" id="ProtNLM"/>
    </source>
</evidence>
<accession>A0A9J6H756</accession>